<accession>A0A2U8QXE1</accession>
<feature type="coiled-coil region" evidence="4">
    <location>
        <begin position="116"/>
        <end position="147"/>
    </location>
</feature>
<dbReference type="SMART" id="SM00342">
    <property type="entry name" value="HTH_ARAC"/>
    <property type="match status" value="1"/>
</dbReference>
<dbReference type="InterPro" id="IPR020449">
    <property type="entry name" value="Tscrpt_reg_AraC-type_HTH"/>
</dbReference>
<dbReference type="GO" id="GO:0043565">
    <property type="term" value="F:sequence-specific DNA binding"/>
    <property type="evidence" value="ECO:0007669"/>
    <property type="project" value="InterPro"/>
</dbReference>
<dbReference type="EMBL" id="CP029463">
    <property type="protein sequence ID" value="AWM14813.1"/>
    <property type="molecule type" value="Genomic_DNA"/>
</dbReference>
<dbReference type="RefSeq" id="WP_109570151.1">
    <property type="nucleotide sequence ID" value="NZ_CP029463.1"/>
</dbReference>
<evidence type="ECO:0000256" key="1">
    <source>
        <dbReference type="ARBA" id="ARBA00023015"/>
    </source>
</evidence>
<dbReference type="InterPro" id="IPR003313">
    <property type="entry name" value="AraC-bd"/>
</dbReference>
<dbReference type="PANTHER" id="PTHR43280:SF32">
    <property type="entry name" value="TRANSCRIPTIONAL REGULATORY PROTEIN"/>
    <property type="match status" value="1"/>
</dbReference>
<dbReference type="InterPro" id="IPR009057">
    <property type="entry name" value="Homeodomain-like_sf"/>
</dbReference>
<dbReference type="PRINTS" id="PR00032">
    <property type="entry name" value="HTHARAC"/>
</dbReference>
<evidence type="ECO:0000313" key="7">
    <source>
        <dbReference type="Proteomes" id="UP000245429"/>
    </source>
</evidence>
<dbReference type="Proteomes" id="UP000245429">
    <property type="component" value="Chromosome"/>
</dbReference>
<keyword evidence="1" id="KW-0805">Transcription regulation</keyword>
<dbReference type="OrthoDB" id="1096411at2"/>
<dbReference type="InterPro" id="IPR018060">
    <property type="entry name" value="HTH_AraC"/>
</dbReference>
<dbReference type="Gene3D" id="2.60.120.10">
    <property type="entry name" value="Jelly Rolls"/>
    <property type="match status" value="1"/>
</dbReference>
<evidence type="ECO:0000256" key="4">
    <source>
        <dbReference type="SAM" id="Coils"/>
    </source>
</evidence>
<dbReference type="SUPFAM" id="SSF51215">
    <property type="entry name" value="Regulatory protein AraC"/>
    <property type="match status" value="1"/>
</dbReference>
<evidence type="ECO:0000313" key="6">
    <source>
        <dbReference type="EMBL" id="AWM14813.1"/>
    </source>
</evidence>
<evidence type="ECO:0000256" key="2">
    <source>
        <dbReference type="ARBA" id="ARBA00023125"/>
    </source>
</evidence>
<dbReference type="KEGG" id="fse:DI487_13785"/>
<dbReference type="InterPro" id="IPR037923">
    <property type="entry name" value="HTH-like"/>
</dbReference>
<dbReference type="PROSITE" id="PS01124">
    <property type="entry name" value="HTH_ARAC_FAMILY_2"/>
    <property type="match status" value="1"/>
</dbReference>
<feature type="domain" description="HTH araC/xylS-type" evidence="5">
    <location>
        <begin position="180"/>
        <end position="278"/>
    </location>
</feature>
<name>A0A2U8QXE1_9FLAO</name>
<keyword evidence="4" id="KW-0175">Coiled coil</keyword>
<dbReference type="PANTHER" id="PTHR43280">
    <property type="entry name" value="ARAC-FAMILY TRANSCRIPTIONAL REGULATOR"/>
    <property type="match status" value="1"/>
</dbReference>
<dbReference type="AlphaFoldDB" id="A0A2U8QXE1"/>
<protein>
    <recommendedName>
        <fullName evidence="5">HTH araC/xylS-type domain-containing protein</fullName>
    </recommendedName>
</protein>
<keyword evidence="2" id="KW-0238">DNA-binding</keyword>
<dbReference type="GO" id="GO:0003700">
    <property type="term" value="F:DNA-binding transcription factor activity"/>
    <property type="evidence" value="ECO:0007669"/>
    <property type="project" value="InterPro"/>
</dbReference>
<dbReference type="Pfam" id="PF02311">
    <property type="entry name" value="AraC_binding"/>
    <property type="match status" value="1"/>
</dbReference>
<evidence type="ECO:0000256" key="3">
    <source>
        <dbReference type="ARBA" id="ARBA00023163"/>
    </source>
</evidence>
<gene>
    <name evidence="6" type="ORF">DI487_13785</name>
</gene>
<dbReference type="SUPFAM" id="SSF46689">
    <property type="entry name" value="Homeodomain-like"/>
    <property type="match status" value="1"/>
</dbReference>
<keyword evidence="3" id="KW-0804">Transcription</keyword>
<keyword evidence="7" id="KW-1185">Reference proteome</keyword>
<proteinExistence type="predicted"/>
<sequence length="281" mass="33214">MNKLPVQELLHGEYLHIARLHKDLNDLSAVPHRHDHYEFILPLKGSGKHLIDYKPFDIQPNRLYFIQKGQVHIIENFEREGWLVFFGEELYSTFLKIHKQESEKGLLDSYSPFPYIDLDENQLQKFIHLIEQINEELKAEKQDLNIIFHYVSLFILQANKIQVNQHPKEQLDLANRKIFQELKQLLEVKYKSEHLASYYAEKLNIDGKKLNAICRKTTGSTLFELIQERLITESKIELQTSTGSIKEISYELGFNDPAFFGRFFKRHTGITPAEFRKKRMI</sequence>
<dbReference type="InterPro" id="IPR014710">
    <property type="entry name" value="RmlC-like_jellyroll"/>
</dbReference>
<dbReference type="Pfam" id="PF12833">
    <property type="entry name" value="HTH_18"/>
    <property type="match status" value="1"/>
</dbReference>
<evidence type="ECO:0000259" key="5">
    <source>
        <dbReference type="PROSITE" id="PS01124"/>
    </source>
</evidence>
<organism evidence="6 7">
    <name type="scientific">Flavobacterium sediminis</name>
    <dbReference type="NCBI Taxonomy" id="2201181"/>
    <lineage>
        <taxon>Bacteria</taxon>
        <taxon>Pseudomonadati</taxon>
        <taxon>Bacteroidota</taxon>
        <taxon>Flavobacteriia</taxon>
        <taxon>Flavobacteriales</taxon>
        <taxon>Flavobacteriaceae</taxon>
        <taxon>Flavobacterium</taxon>
    </lineage>
</organism>
<reference evidence="6 7" key="1">
    <citation type="submission" date="2018-05" db="EMBL/GenBank/DDBJ databases">
        <title>Flavobacterium sp. MEBiC07310.</title>
        <authorList>
            <person name="Baek K."/>
        </authorList>
    </citation>
    <scope>NUCLEOTIDE SEQUENCE [LARGE SCALE GENOMIC DNA]</scope>
    <source>
        <strain evidence="6 7">MEBiC07310</strain>
    </source>
</reference>
<dbReference type="Gene3D" id="1.10.10.60">
    <property type="entry name" value="Homeodomain-like"/>
    <property type="match status" value="1"/>
</dbReference>